<dbReference type="InterPro" id="IPR003760">
    <property type="entry name" value="PnrA-like"/>
</dbReference>
<accession>A0A1H9SPB9</accession>
<comment type="subcellular location">
    <subcellularLocation>
        <location evidence="1">Cell membrane</location>
        <topology evidence="1">Lipid-anchor</topology>
    </subcellularLocation>
</comment>
<evidence type="ECO:0000256" key="3">
    <source>
        <dbReference type="ARBA" id="ARBA00022475"/>
    </source>
</evidence>
<dbReference type="Proteomes" id="UP000199687">
    <property type="component" value="Unassembled WGS sequence"/>
</dbReference>
<gene>
    <name evidence="8" type="ORF">SAMN04487944_111113</name>
</gene>
<dbReference type="GO" id="GO:0005886">
    <property type="term" value="C:plasma membrane"/>
    <property type="evidence" value="ECO:0007669"/>
    <property type="project" value="UniProtKB-SubCell"/>
</dbReference>
<keyword evidence="3" id="KW-1003">Cell membrane</keyword>
<dbReference type="Gene3D" id="3.40.50.2300">
    <property type="match status" value="2"/>
</dbReference>
<keyword evidence="6" id="KW-0449">Lipoprotein</keyword>
<dbReference type="PANTHER" id="PTHR34296:SF2">
    <property type="entry name" value="ABC TRANSPORTER GUANOSINE-BINDING PROTEIN NUPN"/>
    <property type="match status" value="1"/>
</dbReference>
<keyword evidence="9" id="KW-1185">Reference proteome</keyword>
<evidence type="ECO:0000259" key="7">
    <source>
        <dbReference type="Pfam" id="PF02608"/>
    </source>
</evidence>
<keyword evidence="4" id="KW-0732">Signal</keyword>
<dbReference type="RefSeq" id="WP_245711666.1">
    <property type="nucleotide sequence ID" value="NZ_FOGL01000011.1"/>
</dbReference>
<dbReference type="InterPro" id="IPR050957">
    <property type="entry name" value="BMP_lipoprotein"/>
</dbReference>
<feature type="domain" description="ABC transporter substrate-binding protein PnrA-like" evidence="7">
    <location>
        <begin position="30"/>
        <end position="319"/>
    </location>
</feature>
<proteinExistence type="inferred from homology"/>
<dbReference type="EMBL" id="FOGL01000011">
    <property type="protein sequence ID" value="SER86615.1"/>
    <property type="molecule type" value="Genomic_DNA"/>
</dbReference>
<protein>
    <submittedName>
        <fullName evidence="8">Transcriptional activator of comK protein</fullName>
    </submittedName>
</protein>
<dbReference type="PANTHER" id="PTHR34296">
    <property type="entry name" value="TRANSCRIPTIONAL ACTIVATOR PROTEIN MED"/>
    <property type="match status" value="1"/>
</dbReference>
<dbReference type="InterPro" id="IPR028082">
    <property type="entry name" value="Peripla_BP_I"/>
</dbReference>
<evidence type="ECO:0000256" key="1">
    <source>
        <dbReference type="ARBA" id="ARBA00004193"/>
    </source>
</evidence>
<evidence type="ECO:0000256" key="4">
    <source>
        <dbReference type="ARBA" id="ARBA00022729"/>
    </source>
</evidence>
<sequence length="325" mass="36835">MKKRFGISILIFFIMMQLAGCMQSGEINEIERVGMLIEHSINDQTWGNKGYRGLLEIEEELDVEVFFQEGVNTQQLVNRAVEEFANQGVQLIIGHSSNYGELFHTIQGAYPDIHFLYVNGAYSDENLTSLNFNSLAMGYFAGMIAAEMTETNHVGIIAAYEWQPEVEGFYEGVKYQNEDVEVAIQYVYNWDESDLAMEYYHHMVEGGVDVIYPAGDSYSVPVVEAAKEDQIYSIGFVNDQQVIGGQSVLTSTIQHIDKLYVHAVEQLMEGNLDGGIYNFGFAEEVITMGPYSEKVPHYLQEKIKKNIETYIETGLLPYQQNENKP</sequence>
<organism evidence="8 9">
    <name type="scientific">Gracilibacillus ureilyticus</name>
    <dbReference type="NCBI Taxonomy" id="531814"/>
    <lineage>
        <taxon>Bacteria</taxon>
        <taxon>Bacillati</taxon>
        <taxon>Bacillota</taxon>
        <taxon>Bacilli</taxon>
        <taxon>Bacillales</taxon>
        <taxon>Bacillaceae</taxon>
        <taxon>Gracilibacillus</taxon>
    </lineage>
</organism>
<evidence type="ECO:0000256" key="5">
    <source>
        <dbReference type="ARBA" id="ARBA00023136"/>
    </source>
</evidence>
<comment type="similarity">
    <text evidence="2">Belongs to the BMP lipoprotein family.</text>
</comment>
<dbReference type="Pfam" id="PF02608">
    <property type="entry name" value="Bmp"/>
    <property type="match status" value="1"/>
</dbReference>
<reference evidence="8 9" key="1">
    <citation type="submission" date="2016-10" db="EMBL/GenBank/DDBJ databases">
        <authorList>
            <person name="de Groot N.N."/>
        </authorList>
    </citation>
    <scope>NUCLEOTIDE SEQUENCE [LARGE SCALE GENOMIC DNA]</scope>
    <source>
        <strain evidence="8 9">CGMCC 1.7727</strain>
    </source>
</reference>
<name>A0A1H9SPB9_9BACI</name>
<dbReference type="SUPFAM" id="SSF53822">
    <property type="entry name" value="Periplasmic binding protein-like I"/>
    <property type="match status" value="1"/>
</dbReference>
<evidence type="ECO:0000313" key="9">
    <source>
        <dbReference type="Proteomes" id="UP000199687"/>
    </source>
</evidence>
<evidence type="ECO:0000313" key="8">
    <source>
        <dbReference type="EMBL" id="SER86615.1"/>
    </source>
</evidence>
<dbReference type="AlphaFoldDB" id="A0A1H9SPB9"/>
<keyword evidence="5" id="KW-0472">Membrane</keyword>
<dbReference type="STRING" id="531814.SAMN04487944_111113"/>
<evidence type="ECO:0000256" key="6">
    <source>
        <dbReference type="ARBA" id="ARBA00023288"/>
    </source>
</evidence>
<evidence type="ECO:0000256" key="2">
    <source>
        <dbReference type="ARBA" id="ARBA00008610"/>
    </source>
</evidence>